<protein>
    <submittedName>
        <fullName evidence="2">Uncharacterized protein</fullName>
    </submittedName>
</protein>
<comment type="caution">
    <text evidence="2">The sequence shown here is derived from an EMBL/GenBank/DDBJ whole genome shotgun (WGS) entry which is preliminary data.</text>
</comment>
<dbReference type="RefSeq" id="WP_123232131.1">
    <property type="nucleotide sequence ID" value="NZ_RJSG01000001.1"/>
</dbReference>
<feature type="compositionally biased region" description="Low complexity" evidence="1">
    <location>
        <begin position="10"/>
        <end position="23"/>
    </location>
</feature>
<sequence>MTSDVHPEPETAVVEPAEPAEVQAPEEEAASFEDLMVRSEPENALSYDEFGMRFMNLVLHRDRVMESINRVLGDEFQLGPIGAGPGRRVAKATANGTFGKAYGEALPDVVGYQVNLPVDVAFHLDLGVDMLRFNAQVLLPLRLTMELVEPLTILWHITPPNPDDVEMTLDADSRRATVLQKLTGLDGELRRFIVRFVDRELEKPHVRKAMRIDLVTLIDNAWPHIAAQFMPNGPEDRG</sequence>
<gene>
    <name evidence="2" type="ORF">EFL95_00610</name>
</gene>
<reference evidence="2 3" key="1">
    <citation type="submission" date="2018-11" db="EMBL/GenBank/DDBJ databases">
        <authorList>
            <person name="Li F."/>
        </authorList>
    </citation>
    <scope>NUCLEOTIDE SEQUENCE [LARGE SCALE GENOMIC DNA]</scope>
    <source>
        <strain evidence="2 3">KIS18-7</strain>
    </source>
</reference>
<feature type="region of interest" description="Disordered" evidence="1">
    <location>
        <begin position="1"/>
        <end position="27"/>
    </location>
</feature>
<dbReference type="Proteomes" id="UP000277094">
    <property type="component" value="Unassembled WGS sequence"/>
</dbReference>
<organism evidence="2 3">
    <name type="scientific">Nocardioides marmorisolisilvae</name>
    <dbReference type="NCBI Taxonomy" id="1542737"/>
    <lineage>
        <taxon>Bacteria</taxon>
        <taxon>Bacillati</taxon>
        <taxon>Actinomycetota</taxon>
        <taxon>Actinomycetes</taxon>
        <taxon>Propionibacteriales</taxon>
        <taxon>Nocardioidaceae</taxon>
        <taxon>Nocardioides</taxon>
    </lineage>
</organism>
<name>A0A3N0DZ94_9ACTN</name>
<dbReference type="EMBL" id="RJSG01000001">
    <property type="protein sequence ID" value="RNL80924.1"/>
    <property type="molecule type" value="Genomic_DNA"/>
</dbReference>
<evidence type="ECO:0000256" key="1">
    <source>
        <dbReference type="SAM" id="MobiDB-lite"/>
    </source>
</evidence>
<proteinExistence type="predicted"/>
<evidence type="ECO:0000313" key="2">
    <source>
        <dbReference type="EMBL" id="RNL80924.1"/>
    </source>
</evidence>
<keyword evidence="3" id="KW-1185">Reference proteome</keyword>
<accession>A0A3N0DZ94</accession>
<dbReference type="OrthoDB" id="3747467at2"/>
<evidence type="ECO:0000313" key="3">
    <source>
        <dbReference type="Proteomes" id="UP000277094"/>
    </source>
</evidence>
<dbReference type="AlphaFoldDB" id="A0A3N0DZ94"/>